<evidence type="ECO:0000259" key="2">
    <source>
        <dbReference type="Pfam" id="PF01656"/>
    </source>
</evidence>
<dbReference type="AlphaFoldDB" id="A0A238W6N1"/>
<feature type="compositionally biased region" description="Low complexity" evidence="1">
    <location>
        <begin position="394"/>
        <end position="430"/>
    </location>
</feature>
<dbReference type="InterPro" id="IPR027417">
    <property type="entry name" value="P-loop_NTPase"/>
</dbReference>
<accession>A0A238W6N1</accession>
<dbReference type="GO" id="GO:0016887">
    <property type="term" value="F:ATP hydrolysis activity"/>
    <property type="evidence" value="ECO:0007669"/>
    <property type="project" value="TreeGrafter"/>
</dbReference>
<dbReference type="EMBL" id="FZNP01000002">
    <property type="protein sequence ID" value="SNR42200.1"/>
    <property type="molecule type" value="Genomic_DNA"/>
</dbReference>
<keyword evidence="3" id="KW-0969">Cilium</keyword>
<proteinExistence type="predicted"/>
<dbReference type="InterPro" id="IPR002586">
    <property type="entry name" value="CobQ/CobB/MinD/ParA_Nub-bd_dom"/>
</dbReference>
<dbReference type="PANTHER" id="PTHR43384">
    <property type="entry name" value="SEPTUM SITE-DETERMINING PROTEIN MIND HOMOLOG, CHLOROPLASTIC-RELATED"/>
    <property type="match status" value="1"/>
</dbReference>
<feature type="region of interest" description="Disordered" evidence="1">
    <location>
        <begin position="1"/>
        <end position="456"/>
    </location>
</feature>
<keyword evidence="4" id="KW-1185">Reference proteome</keyword>
<name>A0A238W6N1_9ACTN</name>
<gene>
    <name evidence="3" type="ORF">SAMN06265355_102769</name>
</gene>
<feature type="compositionally biased region" description="Pro residues" evidence="1">
    <location>
        <begin position="255"/>
        <end position="270"/>
    </location>
</feature>
<dbReference type="SUPFAM" id="SSF52540">
    <property type="entry name" value="P-loop containing nucleoside triphosphate hydrolases"/>
    <property type="match status" value="1"/>
</dbReference>
<keyword evidence="3" id="KW-0966">Cell projection</keyword>
<reference evidence="4" key="1">
    <citation type="submission" date="2017-06" db="EMBL/GenBank/DDBJ databases">
        <authorList>
            <person name="Varghese N."/>
            <person name="Submissions S."/>
        </authorList>
    </citation>
    <scope>NUCLEOTIDE SEQUENCE [LARGE SCALE GENOMIC DNA]</scope>
    <source>
        <strain evidence="4">DSM 44485</strain>
    </source>
</reference>
<dbReference type="InterPro" id="IPR050625">
    <property type="entry name" value="ParA/MinD_ATPase"/>
</dbReference>
<feature type="domain" description="CobQ/CobB/MinD/ParA nucleotide binding" evidence="2">
    <location>
        <begin position="512"/>
        <end position="725"/>
    </location>
</feature>
<evidence type="ECO:0000313" key="3">
    <source>
        <dbReference type="EMBL" id="SNR42200.1"/>
    </source>
</evidence>
<sequence length="760" mass="79433">MARNEHDGRSLEERLASLDAMSGDTTGPSPAPEGAQPPQGPEEQEDAPPAPAEPPGLNAESWLAAPPAYQDPPESFGPPQPAPYEGGPMPQPFDGGMLPPPYAAGGYQPQPSPYDANGNAAPPLDQLPPYPSDQFGRQDAPGQVYQPVDPATGRPYPQDTDASGRPYVPLDPATGHPLALDPNAPGQPYPPVEPTTGQPYDPGAGAQPYPPAEPATGQPYAPDPNAGDQQFLPVDPGTGQPIPPGPNAPAGQPFQPGPNAPGGQPYPPVDPGTGQPYAPDPNMAQPFLFGPGADAAQFPPTDPSTGGPYAPDPNAGGLPYPPVDPNTRQPYALDPNAAGQQFPAFDPNTGQPFQPDPTAGGQPYPPMDPATGQPYAPDPAAGGLPYPPVDPNTGQPYASPAAPGAGQPYPPQGYGYPAGPPQGEGQYPQALGQMMQPGHPAGPQQQEPQSADSLSSENLLGERRIAPSSGWRRAVYKATAGSIHPGESQVDLRRKDLIGRARTAVAGGHHRVAVMSLKGGVGKTTTTTGLGSMLGSLRGDRVIAVDANPDRGTLSDKVRLETAATVRDLLNNRDQIHRYADVRAFTSQNEARLEILASDRDPAVSEAFSAEDYAAVAVVLEQYYSVCITDCGTGLLHSAMAGVLSLADQLVLVSSPSVDGARSASATLDWLEAHDHGHLVRNGVVVLSMVRNRTRSQVDLDKLQAHFESRCRAVVRIPYDDHLEEGAEVELEQLAPATREAYLTLAAVVGDGFAFQRPQS</sequence>
<dbReference type="GO" id="GO:0005829">
    <property type="term" value="C:cytosol"/>
    <property type="evidence" value="ECO:0007669"/>
    <property type="project" value="TreeGrafter"/>
</dbReference>
<dbReference type="GO" id="GO:0051782">
    <property type="term" value="P:negative regulation of cell division"/>
    <property type="evidence" value="ECO:0007669"/>
    <property type="project" value="TreeGrafter"/>
</dbReference>
<protein>
    <submittedName>
        <fullName evidence="3">MinD-like ATPase involved in chromosome partitioning or flagellar assembly</fullName>
    </submittedName>
</protein>
<feature type="compositionally biased region" description="Basic and acidic residues" evidence="1">
    <location>
        <begin position="1"/>
        <end position="16"/>
    </location>
</feature>
<evidence type="ECO:0000313" key="4">
    <source>
        <dbReference type="Proteomes" id="UP000198420"/>
    </source>
</evidence>
<dbReference type="PANTHER" id="PTHR43384:SF14">
    <property type="entry name" value="ESX-1 SECRETION-ASSOCIATED PROTEIN ESPI"/>
    <property type="match status" value="1"/>
</dbReference>
<dbReference type="Gene3D" id="3.40.50.300">
    <property type="entry name" value="P-loop containing nucleotide triphosphate hydrolases"/>
    <property type="match status" value="1"/>
</dbReference>
<organism evidence="3 4">
    <name type="scientific">Actinomadura mexicana</name>
    <dbReference type="NCBI Taxonomy" id="134959"/>
    <lineage>
        <taxon>Bacteria</taxon>
        <taxon>Bacillati</taxon>
        <taxon>Actinomycetota</taxon>
        <taxon>Actinomycetes</taxon>
        <taxon>Streptosporangiales</taxon>
        <taxon>Thermomonosporaceae</taxon>
        <taxon>Actinomadura</taxon>
    </lineage>
</organism>
<feature type="compositionally biased region" description="Polar residues" evidence="1">
    <location>
        <begin position="443"/>
        <end position="456"/>
    </location>
</feature>
<evidence type="ECO:0000256" key="1">
    <source>
        <dbReference type="SAM" id="MobiDB-lite"/>
    </source>
</evidence>
<dbReference type="GO" id="GO:0005524">
    <property type="term" value="F:ATP binding"/>
    <property type="evidence" value="ECO:0007669"/>
    <property type="project" value="TreeGrafter"/>
</dbReference>
<dbReference type="Proteomes" id="UP000198420">
    <property type="component" value="Unassembled WGS sequence"/>
</dbReference>
<dbReference type="RefSeq" id="WP_245918894.1">
    <property type="nucleotide sequence ID" value="NZ_FZNP01000002.1"/>
</dbReference>
<dbReference type="GO" id="GO:0009898">
    <property type="term" value="C:cytoplasmic side of plasma membrane"/>
    <property type="evidence" value="ECO:0007669"/>
    <property type="project" value="TreeGrafter"/>
</dbReference>
<dbReference type="Pfam" id="PF01656">
    <property type="entry name" value="CbiA"/>
    <property type="match status" value="1"/>
</dbReference>
<keyword evidence="3" id="KW-0282">Flagellum</keyword>